<sequence>MSVAFPPLLVKSRPSTSYLEARDTNPSVLLLRLRSTLSKEPKLPRQESVRRIAGRDLRNNRIHLPGIRTSQHTPSEGVRAFSDTARQGLACSETYHARGLLPRHASERAHGG</sequence>
<organism evidence="2 3">
    <name type="scientific">Ephemerocybe angulata</name>
    <dbReference type="NCBI Taxonomy" id="980116"/>
    <lineage>
        <taxon>Eukaryota</taxon>
        <taxon>Fungi</taxon>
        <taxon>Dikarya</taxon>
        <taxon>Basidiomycota</taxon>
        <taxon>Agaricomycotina</taxon>
        <taxon>Agaricomycetes</taxon>
        <taxon>Agaricomycetidae</taxon>
        <taxon>Agaricales</taxon>
        <taxon>Agaricineae</taxon>
        <taxon>Psathyrellaceae</taxon>
        <taxon>Ephemerocybe</taxon>
    </lineage>
</organism>
<evidence type="ECO:0000313" key="2">
    <source>
        <dbReference type="EMBL" id="KAF6753840.1"/>
    </source>
</evidence>
<dbReference type="AlphaFoldDB" id="A0A8H6HV97"/>
<comment type="caution">
    <text evidence="2">The sequence shown here is derived from an EMBL/GenBank/DDBJ whole genome shotgun (WGS) entry which is preliminary data.</text>
</comment>
<dbReference type="EMBL" id="JACGCI010000037">
    <property type="protein sequence ID" value="KAF6753840.1"/>
    <property type="molecule type" value="Genomic_DNA"/>
</dbReference>
<proteinExistence type="predicted"/>
<accession>A0A8H6HV97</accession>
<name>A0A8H6HV97_9AGAR</name>
<gene>
    <name evidence="2" type="ORF">DFP72DRAFT_848774</name>
</gene>
<feature type="region of interest" description="Disordered" evidence="1">
    <location>
        <begin position="54"/>
        <end position="75"/>
    </location>
</feature>
<dbReference type="Proteomes" id="UP000521943">
    <property type="component" value="Unassembled WGS sequence"/>
</dbReference>
<evidence type="ECO:0000256" key="1">
    <source>
        <dbReference type="SAM" id="MobiDB-lite"/>
    </source>
</evidence>
<reference evidence="2 3" key="1">
    <citation type="submission" date="2020-07" db="EMBL/GenBank/DDBJ databases">
        <title>Comparative genomics of pyrophilous fungi reveals a link between fire events and developmental genes.</title>
        <authorList>
            <consortium name="DOE Joint Genome Institute"/>
            <person name="Steindorff A.S."/>
            <person name="Carver A."/>
            <person name="Calhoun S."/>
            <person name="Stillman K."/>
            <person name="Liu H."/>
            <person name="Lipzen A."/>
            <person name="Pangilinan J."/>
            <person name="Labutti K."/>
            <person name="Bruns T.D."/>
            <person name="Grigoriev I.V."/>
        </authorList>
    </citation>
    <scope>NUCLEOTIDE SEQUENCE [LARGE SCALE GENOMIC DNA]</scope>
    <source>
        <strain evidence="2 3">CBS 144469</strain>
    </source>
</reference>
<evidence type="ECO:0000313" key="3">
    <source>
        <dbReference type="Proteomes" id="UP000521943"/>
    </source>
</evidence>
<keyword evidence="3" id="KW-1185">Reference proteome</keyword>
<protein>
    <submittedName>
        <fullName evidence="2">Uncharacterized protein</fullName>
    </submittedName>
</protein>